<dbReference type="EMBL" id="PQXM01000050">
    <property type="protein sequence ID" value="TGO78896.1"/>
    <property type="molecule type" value="Genomic_DNA"/>
</dbReference>
<gene>
    <name evidence="1" type="ORF">BELL_0050g00070</name>
</gene>
<protein>
    <submittedName>
        <fullName evidence="1">Uncharacterized protein</fullName>
    </submittedName>
</protein>
<sequence length="78" mass="8658">MEACLARQTWKFHPSTVPMHWNVPPKGYKAKVPCRSKENPVTPKNRHAAAAMLALPALNAWLIPAPKPRGQNSNISSF</sequence>
<organism evidence="1 2">
    <name type="scientific">Botrytis elliptica</name>
    <dbReference type="NCBI Taxonomy" id="278938"/>
    <lineage>
        <taxon>Eukaryota</taxon>
        <taxon>Fungi</taxon>
        <taxon>Dikarya</taxon>
        <taxon>Ascomycota</taxon>
        <taxon>Pezizomycotina</taxon>
        <taxon>Leotiomycetes</taxon>
        <taxon>Helotiales</taxon>
        <taxon>Sclerotiniaceae</taxon>
        <taxon>Botrytis</taxon>
    </lineage>
</organism>
<accession>A0A4Z1JZX9</accession>
<proteinExistence type="predicted"/>
<evidence type="ECO:0000313" key="1">
    <source>
        <dbReference type="EMBL" id="TGO78896.1"/>
    </source>
</evidence>
<name>A0A4Z1JZX9_9HELO</name>
<dbReference type="Proteomes" id="UP000297229">
    <property type="component" value="Unassembled WGS sequence"/>
</dbReference>
<dbReference type="AlphaFoldDB" id="A0A4Z1JZX9"/>
<comment type="caution">
    <text evidence="1">The sequence shown here is derived from an EMBL/GenBank/DDBJ whole genome shotgun (WGS) entry which is preliminary data.</text>
</comment>
<evidence type="ECO:0000313" key="2">
    <source>
        <dbReference type="Proteomes" id="UP000297229"/>
    </source>
</evidence>
<keyword evidence="2" id="KW-1185">Reference proteome</keyword>
<reference evidence="1 2" key="1">
    <citation type="submission" date="2017-12" db="EMBL/GenBank/DDBJ databases">
        <title>Comparative genomics of Botrytis spp.</title>
        <authorList>
            <person name="Valero-Jimenez C.A."/>
            <person name="Tapia P."/>
            <person name="Veloso J."/>
            <person name="Silva-Moreno E."/>
            <person name="Staats M."/>
            <person name="Valdes J.H."/>
            <person name="Van Kan J.A.L."/>
        </authorList>
    </citation>
    <scope>NUCLEOTIDE SEQUENCE [LARGE SCALE GENOMIC DNA]</scope>
    <source>
        <strain evidence="1 2">Be9601</strain>
    </source>
</reference>